<sequence length="69" mass="8212">MAHWWHIAKTSNSLAEAQKRAEPVFKEPEPEPAQIPETPKERMLRERAERETQKLDPRKARRKAKRKLV</sequence>
<evidence type="ECO:0000256" key="1">
    <source>
        <dbReference type="SAM" id="MobiDB-lite"/>
    </source>
</evidence>
<proteinExistence type="predicted"/>
<feature type="region of interest" description="Disordered" evidence="1">
    <location>
        <begin position="1"/>
        <end position="69"/>
    </location>
</feature>
<evidence type="ECO:0000313" key="3">
    <source>
        <dbReference type="Proteomes" id="UP001467690"/>
    </source>
</evidence>
<accession>A0ABV1RFJ2</accession>
<name>A0ABV1RFJ2_9ALTE</name>
<dbReference type="Proteomes" id="UP001467690">
    <property type="component" value="Unassembled WGS sequence"/>
</dbReference>
<feature type="compositionally biased region" description="Basic and acidic residues" evidence="1">
    <location>
        <begin position="38"/>
        <end position="58"/>
    </location>
</feature>
<reference evidence="2 3" key="1">
    <citation type="submission" date="2024-06" db="EMBL/GenBank/DDBJ databases">
        <authorList>
            <person name="Chen R.Y."/>
        </authorList>
    </citation>
    <scope>NUCLEOTIDE SEQUENCE [LARGE SCALE GENOMIC DNA]</scope>
    <source>
        <strain evidence="2 3">D2</strain>
    </source>
</reference>
<comment type="caution">
    <text evidence="2">The sequence shown here is derived from an EMBL/GenBank/DDBJ whole genome shotgun (WGS) entry which is preliminary data.</text>
</comment>
<organism evidence="2 3">
    <name type="scientific">Catenovulum sediminis</name>
    <dbReference type="NCBI Taxonomy" id="1740262"/>
    <lineage>
        <taxon>Bacteria</taxon>
        <taxon>Pseudomonadati</taxon>
        <taxon>Pseudomonadota</taxon>
        <taxon>Gammaproteobacteria</taxon>
        <taxon>Alteromonadales</taxon>
        <taxon>Alteromonadaceae</taxon>
        <taxon>Catenovulum</taxon>
    </lineage>
</organism>
<gene>
    <name evidence="2" type="ORF">ABS311_07070</name>
</gene>
<feature type="compositionally biased region" description="Basic and acidic residues" evidence="1">
    <location>
        <begin position="17"/>
        <end position="29"/>
    </location>
</feature>
<dbReference type="RefSeq" id="WP_143873586.1">
    <property type="nucleotide sequence ID" value="NZ_CP041661.1"/>
</dbReference>
<keyword evidence="3" id="KW-1185">Reference proteome</keyword>
<evidence type="ECO:0000313" key="2">
    <source>
        <dbReference type="EMBL" id="MER2491640.1"/>
    </source>
</evidence>
<feature type="compositionally biased region" description="Basic residues" evidence="1">
    <location>
        <begin position="59"/>
        <end position="69"/>
    </location>
</feature>
<protein>
    <submittedName>
        <fullName evidence="2">Uncharacterized protein</fullName>
    </submittedName>
</protein>
<dbReference type="EMBL" id="JBELOE010000139">
    <property type="protein sequence ID" value="MER2491640.1"/>
    <property type="molecule type" value="Genomic_DNA"/>
</dbReference>